<dbReference type="Pfam" id="PF23156">
    <property type="entry name" value="DUF7054"/>
    <property type="match status" value="1"/>
</dbReference>
<protein>
    <recommendedName>
        <fullName evidence="1">DUF7054 domain-containing protein</fullName>
    </recommendedName>
</protein>
<sequence length="142" mass="15311">MLLSKQKKAKGNRVLITVNVVGSAGPLRFVVNEREIVAAVIDMALKSYAREGRLPVLGSNLNDFLLYCPIAGSDALSPIETIGAHGARNFLLCKKPQPQTQTEKAAKVKGDAATTEASITRRGNGSWKSWINKTLILKVASH</sequence>
<dbReference type="KEGG" id="soe:110786677"/>
<dbReference type="AlphaFoldDB" id="A0A9R0ID24"/>
<evidence type="ECO:0000313" key="3">
    <source>
        <dbReference type="RefSeq" id="XP_021846931.2"/>
    </source>
</evidence>
<evidence type="ECO:0000259" key="1">
    <source>
        <dbReference type="Pfam" id="PF23156"/>
    </source>
</evidence>
<reference evidence="3" key="2">
    <citation type="submission" date="2025-08" db="UniProtKB">
        <authorList>
            <consortium name="RefSeq"/>
        </authorList>
    </citation>
    <scope>IDENTIFICATION</scope>
    <source>
        <tissue evidence="3">Leaf</tissue>
    </source>
</reference>
<dbReference type="PANTHER" id="PTHR33270:SF18">
    <property type="entry name" value="OS02G0324700 PROTEIN"/>
    <property type="match status" value="1"/>
</dbReference>
<gene>
    <name evidence="3" type="primary">LOC110786677</name>
</gene>
<accession>A0A9R0ID24</accession>
<organism evidence="2 3">
    <name type="scientific">Spinacia oleracea</name>
    <name type="common">Spinach</name>
    <dbReference type="NCBI Taxonomy" id="3562"/>
    <lineage>
        <taxon>Eukaryota</taxon>
        <taxon>Viridiplantae</taxon>
        <taxon>Streptophyta</taxon>
        <taxon>Embryophyta</taxon>
        <taxon>Tracheophyta</taxon>
        <taxon>Spermatophyta</taxon>
        <taxon>Magnoliopsida</taxon>
        <taxon>eudicotyledons</taxon>
        <taxon>Gunneridae</taxon>
        <taxon>Pentapetalae</taxon>
        <taxon>Caryophyllales</taxon>
        <taxon>Chenopodiaceae</taxon>
        <taxon>Chenopodioideae</taxon>
        <taxon>Anserineae</taxon>
        <taxon>Spinacia</taxon>
    </lineage>
</organism>
<proteinExistence type="predicted"/>
<reference evidence="2" key="1">
    <citation type="journal article" date="2021" name="Nat. Commun.">
        <title>Genomic analyses provide insights into spinach domestication and the genetic basis of agronomic traits.</title>
        <authorList>
            <person name="Cai X."/>
            <person name="Sun X."/>
            <person name="Xu C."/>
            <person name="Sun H."/>
            <person name="Wang X."/>
            <person name="Ge C."/>
            <person name="Zhang Z."/>
            <person name="Wang Q."/>
            <person name="Fei Z."/>
            <person name="Jiao C."/>
            <person name="Wang Q."/>
        </authorList>
    </citation>
    <scope>NUCLEOTIDE SEQUENCE [LARGE SCALE GENOMIC DNA]</scope>
    <source>
        <strain evidence="2">cv. Varoflay</strain>
    </source>
</reference>
<dbReference type="InterPro" id="IPR040358">
    <property type="entry name" value="At4g22758-like"/>
</dbReference>
<dbReference type="Proteomes" id="UP000813463">
    <property type="component" value="Chromosome 1"/>
</dbReference>
<dbReference type="InterPro" id="IPR055482">
    <property type="entry name" value="DUF7054"/>
</dbReference>
<name>A0A9R0ID24_SPIOL</name>
<feature type="domain" description="DUF7054" evidence="1">
    <location>
        <begin position="11"/>
        <end position="93"/>
    </location>
</feature>
<evidence type="ECO:0000313" key="2">
    <source>
        <dbReference type="Proteomes" id="UP000813463"/>
    </source>
</evidence>
<dbReference type="PANTHER" id="PTHR33270">
    <property type="entry name" value="BNAC05G50380D PROTEIN"/>
    <property type="match status" value="1"/>
</dbReference>
<keyword evidence="2" id="KW-1185">Reference proteome</keyword>
<dbReference type="GeneID" id="110786677"/>
<dbReference type="RefSeq" id="XP_021846931.2">
    <property type="nucleotide sequence ID" value="XM_021991239.2"/>
</dbReference>